<dbReference type="EMBL" id="AP008231">
    <property type="protein sequence ID" value="BAD78309.1"/>
    <property type="molecule type" value="Genomic_DNA"/>
</dbReference>
<reference evidence="1 2" key="1">
    <citation type="journal article" date="2007" name="Photosyn. Res.">
        <title>Complete nucleotide sequence of the freshwater unicellular cyanobacterium Synechococcus elongatus PCC 6301 chromosome: gene content and organization.</title>
        <authorList>
            <person name="Sugita C."/>
            <person name="Ogata K."/>
            <person name="Shikata M."/>
            <person name="Jikuya H."/>
            <person name="Takano J."/>
            <person name="Furumichi M."/>
            <person name="Kanehisa M."/>
            <person name="Omata T."/>
            <person name="Sugiura M."/>
            <person name="Sugita M."/>
        </authorList>
    </citation>
    <scope>NUCLEOTIDE SEQUENCE [LARGE SCALE GENOMIC DNA]</scope>
    <source>
        <strain evidence="2">ATCC 27144 / PCC 6301 / SAUG 1402/1</strain>
    </source>
</reference>
<dbReference type="AlphaFoldDB" id="A0A0H3K587"/>
<accession>A0A0H3K587</accession>
<evidence type="ECO:0000313" key="2">
    <source>
        <dbReference type="Proteomes" id="UP000001175"/>
    </source>
</evidence>
<organism evidence="1 2">
    <name type="scientific">Synechococcus sp. (strain ATCC 27144 / PCC 6301 / SAUG 1402/1)</name>
    <name type="common">Anacystis nidulans</name>
    <dbReference type="NCBI Taxonomy" id="269084"/>
    <lineage>
        <taxon>Bacteria</taxon>
        <taxon>Bacillati</taxon>
        <taxon>Cyanobacteriota</taxon>
        <taxon>Cyanophyceae</taxon>
        <taxon>Synechococcales</taxon>
        <taxon>Synechococcaceae</taxon>
        <taxon>Synechococcus</taxon>
    </lineage>
</organism>
<sequence>MMSDVFSHLLITMPRSLVGRDSARNSAGIVASPIPSADGWGKEAV</sequence>
<gene>
    <name evidence="1" type="primary">pmgA</name>
    <name evidence="1" type="ordered locus">syc0119_d</name>
</gene>
<protein>
    <submittedName>
        <fullName evidence="1">Photomixotrophic growth related protein PmgA</fullName>
    </submittedName>
</protein>
<dbReference type="KEGG" id="syc:syc0119_d"/>
<evidence type="ECO:0000313" key="1">
    <source>
        <dbReference type="EMBL" id="BAD78309.1"/>
    </source>
</evidence>
<proteinExistence type="predicted"/>
<name>A0A0H3K587_SYNP6</name>
<dbReference type="Proteomes" id="UP000001175">
    <property type="component" value="Chromosome"/>
</dbReference>